<dbReference type="Pfam" id="PF12844">
    <property type="entry name" value="HTH_19"/>
    <property type="match status" value="1"/>
</dbReference>
<evidence type="ECO:0000259" key="2">
    <source>
        <dbReference type="PROSITE" id="PS50943"/>
    </source>
</evidence>
<dbReference type="OrthoDB" id="9794834at2"/>
<evidence type="ECO:0000313" key="4">
    <source>
        <dbReference type="EMBL" id="SDM68234.1"/>
    </source>
</evidence>
<dbReference type="InterPro" id="IPR010982">
    <property type="entry name" value="Lambda_DNA-bd_dom_sf"/>
</dbReference>
<reference evidence="4 5" key="2">
    <citation type="submission" date="2016-10" db="EMBL/GenBank/DDBJ databases">
        <authorList>
            <person name="de Groot N.N."/>
        </authorList>
    </citation>
    <scope>NUCLEOTIDE SEQUENCE [LARGE SCALE GENOMIC DNA]</scope>
    <source>
        <strain evidence="4 5">BS2772</strain>
    </source>
</reference>
<dbReference type="Proteomes" id="UP000182470">
    <property type="component" value="Chromosome I"/>
</dbReference>
<protein>
    <submittedName>
        <fullName evidence="3">Transcriptional repressor DicA</fullName>
    </submittedName>
    <submittedName>
        <fullName evidence="4">Zn-dependent peptidase ImmA, M78 family</fullName>
    </submittedName>
</protein>
<dbReference type="SUPFAM" id="SSF47413">
    <property type="entry name" value="lambda repressor-like DNA-binding domains"/>
    <property type="match status" value="1"/>
</dbReference>
<feature type="domain" description="HTH cro/C1-type" evidence="2">
    <location>
        <begin position="13"/>
        <end position="67"/>
    </location>
</feature>
<dbReference type="Gene3D" id="1.10.10.2910">
    <property type="match status" value="1"/>
</dbReference>
<reference evidence="3 6" key="1">
    <citation type="submission" date="2015-01" db="EMBL/GenBank/DDBJ databases">
        <title>Genome Sequence of Pseudomonas antarctica CMS 35.</title>
        <authorList>
            <person name="Voget S."/>
            <person name="Chow J."/>
            <person name="Daniel R."/>
            <person name="Streit W."/>
        </authorList>
    </citation>
    <scope>NUCLEOTIDE SEQUENCE [LARGE SCALE GENOMIC DNA]</scope>
    <source>
        <strain evidence="3 6">CMS 35</strain>
    </source>
</reference>
<dbReference type="EMBL" id="JXDI01000001">
    <property type="protein sequence ID" value="KAF2408725.1"/>
    <property type="molecule type" value="Genomic_DNA"/>
</dbReference>
<dbReference type="PANTHER" id="PTHR43236">
    <property type="entry name" value="ANTITOXIN HIGA1"/>
    <property type="match status" value="1"/>
</dbReference>
<evidence type="ECO:0000313" key="6">
    <source>
        <dbReference type="Proteomes" id="UP000748067"/>
    </source>
</evidence>
<dbReference type="InterPro" id="IPR010359">
    <property type="entry name" value="IrrE_HExxH"/>
</dbReference>
<dbReference type="SMART" id="SM00530">
    <property type="entry name" value="HTH_XRE"/>
    <property type="match status" value="1"/>
</dbReference>
<organism evidence="4 5">
    <name type="scientific">Pseudomonas antarctica</name>
    <dbReference type="NCBI Taxonomy" id="219572"/>
    <lineage>
        <taxon>Bacteria</taxon>
        <taxon>Pseudomonadati</taxon>
        <taxon>Pseudomonadota</taxon>
        <taxon>Gammaproteobacteria</taxon>
        <taxon>Pseudomonadales</taxon>
        <taxon>Pseudomonadaceae</taxon>
        <taxon>Pseudomonas</taxon>
    </lineage>
</organism>
<dbReference type="GO" id="GO:0003677">
    <property type="term" value="F:DNA binding"/>
    <property type="evidence" value="ECO:0007669"/>
    <property type="project" value="InterPro"/>
</dbReference>
<evidence type="ECO:0000313" key="3">
    <source>
        <dbReference type="EMBL" id="KAF2408725.1"/>
    </source>
</evidence>
<comment type="similarity">
    <text evidence="1">Belongs to the short-chain fatty acyl-CoA assimilation regulator (ScfR) family.</text>
</comment>
<evidence type="ECO:0000256" key="1">
    <source>
        <dbReference type="ARBA" id="ARBA00007227"/>
    </source>
</evidence>
<dbReference type="EMBL" id="LT629704">
    <property type="protein sequence ID" value="SDM68234.1"/>
    <property type="molecule type" value="Genomic_DNA"/>
</dbReference>
<sequence>MRTGVAGFQSERLKQLRLAFGMTQTTLAEMVGRASGNISKWENGLQVPEADAFQRLCEVFGVSENWLLEEQFKTGENTPFFFRSQVSATASAREIAEVRLEWLQEVSYKLQESLEFIEVNVPHLEERNCELISDEEIEQMASTCRQTWGLGIAPISNVVQVLENAGIVCARTTLGHLKMDGVSNWYELDQRPYVLLVADKANGIRNRFDAAHELGHIVLHRYISKEQYESNYTLLETQAHRFASAFLLPAESFLREVRWPTLDTLLALKPRWKVSVAAMVRRCLDLEIINDTTTTRLWKARSARGWVKGEPMDSDFDFEKPQLIARGVKMLVENHVLSRSQVRQLLGLPLHIVENLCSLDEGYFNLPDKSQVIDMQLRKRSARETFFSETAEILGFPSKK</sequence>
<dbReference type="Pfam" id="PF06114">
    <property type="entry name" value="Peptidase_M78"/>
    <property type="match status" value="1"/>
</dbReference>
<dbReference type="InterPro" id="IPR001387">
    <property type="entry name" value="Cro/C1-type_HTH"/>
</dbReference>
<dbReference type="PROSITE" id="PS50943">
    <property type="entry name" value="HTH_CROC1"/>
    <property type="match status" value="1"/>
</dbReference>
<keyword evidence="6" id="KW-1185">Reference proteome</keyword>
<dbReference type="RefSeq" id="WP_083355788.1">
    <property type="nucleotide sequence ID" value="NZ_JXDI01000001.1"/>
</dbReference>
<dbReference type="PANTHER" id="PTHR43236:SF1">
    <property type="entry name" value="BLL7220 PROTEIN"/>
    <property type="match status" value="1"/>
</dbReference>
<dbReference type="AlphaFoldDB" id="A0A1G9V7V4"/>
<dbReference type="Gene3D" id="1.10.260.40">
    <property type="entry name" value="lambda repressor-like DNA-binding domains"/>
    <property type="match status" value="1"/>
</dbReference>
<accession>A0A1G9V7V4</accession>
<proteinExistence type="inferred from homology"/>
<dbReference type="InterPro" id="IPR052345">
    <property type="entry name" value="Rad_response_metalloprotease"/>
</dbReference>
<evidence type="ECO:0000313" key="5">
    <source>
        <dbReference type="Proteomes" id="UP000182470"/>
    </source>
</evidence>
<dbReference type="CDD" id="cd00093">
    <property type="entry name" value="HTH_XRE"/>
    <property type="match status" value="1"/>
</dbReference>
<dbReference type="Proteomes" id="UP000748067">
    <property type="component" value="Unassembled WGS sequence"/>
</dbReference>
<gene>
    <name evidence="3" type="ORF">PSAN_11230</name>
    <name evidence="4" type="ORF">SAMN04490179_0456</name>
</gene>
<name>A0A1G9V7V4_9PSED</name>